<name>A0A0F9CQN0_9ZZZZ</name>
<reference evidence="1" key="1">
    <citation type="journal article" date="2015" name="Nature">
        <title>Complex archaea that bridge the gap between prokaryotes and eukaryotes.</title>
        <authorList>
            <person name="Spang A."/>
            <person name="Saw J.H."/>
            <person name="Jorgensen S.L."/>
            <person name="Zaremba-Niedzwiedzka K."/>
            <person name="Martijn J."/>
            <person name="Lind A.E."/>
            <person name="van Eijk R."/>
            <person name="Schleper C."/>
            <person name="Guy L."/>
            <person name="Ettema T.J."/>
        </authorList>
    </citation>
    <scope>NUCLEOTIDE SEQUENCE</scope>
</reference>
<dbReference type="EMBL" id="LAZR01043066">
    <property type="protein sequence ID" value="KKL07981.1"/>
    <property type="molecule type" value="Genomic_DNA"/>
</dbReference>
<dbReference type="Gene3D" id="3.30.450.40">
    <property type="match status" value="1"/>
</dbReference>
<dbReference type="SUPFAM" id="SSF55781">
    <property type="entry name" value="GAF domain-like"/>
    <property type="match status" value="2"/>
</dbReference>
<accession>A0A0F9CQN0</accession>
<protein>
    <recommendedName>
        <fullName evidence="2">GAF domain-containing protein</fullName>
    </recommendedName>
</protein>
<evidence type="ECO:0000313" key="1">
    <source>
        <dbReference type="EMBL" id="KKL07981.1"/>
    </source>
</evidence>
<evidence type="ECO:0008006" key="2">
    <source>
        <dbReference type="Google" id="ProtNLM"/>
    </source>
</evidence>
<dbReference type="AlphaFoldDB" id="A0A0F9CQN0"/>
<proteinExistence type="predicted"/>
<sequence length="314" mass="35116">MTIDKTRTPSQEQLPFQFMTLDILSNALTHADNPGKLSVSLTHQLRDLTGASSVVLVKCLHGFGGTGHEIMAVCPERREELFAPSQIDRLAWQAHDVRQAVVWTREHDPQIGEILGRMNCRMAAAVPLNLGETAAGVMLLFDLPEAHRIGSVLEALEALSPIIAVALRYSAMYREQETIVEDRTRQLSERVRELNCLYAISGLVEKESSLEEILRGTVDLLHQAWRNCELACVRLVVDNHTFVTDNFADTPWKLDCAITTGGDRVGTLEVRYLRQIPPVGDEPFLPEEKALLTAIAKRLGRVIEHKQAENALRR</sequence>
<comment type="caution">
    <text evidence="1">The sequence shown here is derived from an EMBL/GenBank/DDBJ whole genome shotgun (WGS) entry which is preliminary data.</text>
</comment>
<gene>
    <name evidence="1" type="ORF">LCGC14_2580520</name>
</gene>
<organism evidence="1">
    <name type="scientific">marine sediment metagenome</name>
    <dbReference type="NCBI Taxonomy" id="412755"/>
    <lineage>
        <taxon>unclassified sequences</taxon>
        <taxon>metagenomes</taxon>
        <taxon>ecological metagenomes</taxon>
    </lineage>
</organism>
<feature type="non-terminal residue" evidence="1">
    <location>
        <position position="314"/>
    </location>
</feature>
<dbReference type="InterPro" id="IPR029016">
    <property type="entry name" value="GAF-like_dom_sf"/>
</dbReference>